<dbReference type="SMR" id="A2DGP9"/>
<dbReference type="OMA" id="QPWKENI"/>
<proteinExistence type="inferred from homology"/>
<dbReference type="Gene3D" id="3.40.50.620">
    <property type="entry name" value="HUPs"/>
    <property type="match status" value="1"/>
</dbReference>
<comment type="pathway">
    <text evidence="7">Cofactor biosynthesis; NAD(+) biosynthesis; NAD(+) from nicotinamide D-ribonucleotide: step 1/1.</text>
</comment>
<dbReference type="AlphaFoldDB" id="A2DGP9"/>
<dbReference type="EMBL" id="DS113198">
    <property type="protein sequence ID" value="EAY20436.1"/>
    <property type="molecule type" value="Genomic_DNA"/>
</dbReference>
<dbReference type="VEuPathDB" id="TrichDB:TVAG_110480"/>
<evidence type="ECO:0000256" key="4">
    <source>
        <dbReference type="ARBA" id="ARBA00022741"/>
    </source>
</evidence>
<dbReference type="InterPro" id="IPR004821">
    <property type="entry name" value="Cyt_trans-like"/>
</dbReference>
<evidence type="ECO:0000256" key="2">
    <source>
        <dbReference type="ARBA" id="ARBA00022679"/>
    </source>
</evidence>
<dbReference type="EC" id="2.7.7.1" evidence="7"/>
<dbReference type="OrthoDB" id="422187at2759"/>
<evidence type="ECO:0000256" key="6">
    <source>
        <dbReference type="ARBA" id="ARBA00023027"/>
    </source>
</evidence>
<dbReference type="PANTHER" id="PTHR12039">
    <property type="entry name" value="NICOTINAMIDE MONONUCLEOTIDE ADENYLYLTRANSFERASE"/>
    <property type="match status" value="1"/>
</dbReference>
<evidence type="ECO:0000256" key="3">
    <source>
        <dbReference type="ARBA" id="ARBA00022695"/>
    </source>
</evidence>
<dbReference type="eggNOG" id="KOG3199">
    <property type="taxonomic scope" value="Eukaryota"/>
</dbReference>
<comment type="similarity">
    <text evidence="7">Belongs to the eukaryotic NMN adenylyltransferase family.</text>
</comment>
<dbReference type="NCBIfam" id="TIGR00482">
    <property type="entry name" value="nicotinate (nicotinamide) nucleotide adenylyltransferase"/>
    <property type="match status" value="1"/>
</dbReference>
<dbReference type="FunCoup" id="A2DGP9">
    <property type="interactions" value="133"/>
</dbReference>
<evidence type="ECO:0000256" key="7">
    <source>
        <dbReference type="RuleBase" id="RU362021"/>
    </source>
</evidence>
<keyword evidence="5 7" id="KW-0067">ATP-binding</keyword>
<keyword evidence="6 7" id="KW-0520">NAD</keyword>
<dbReference type="Proteomes" id="UP000001542">
    <property type="component" value="Unassembled WGS sequence"/>
</dbReference>
<keyword evidence="1 7" id="KW-0662">Pyridine nucleotide biosynthesis</keyword>
<dbReference type="EC" id="2.7.7.18" evidence="7"/>
<dbReference type="PANTHER" id="PTHR12039:SF0">
    <property type="entry name" value="NICOTINAMIDE-NUCLEOTIDE ADENYLYLTRANSFERASE"/>
    <property type="match status" value="1"/>
</dbReference>
<evidence type="ECO:0000313" key="10">
    <source>
        <dbReference type="Proteomes" id="UP000001542"/>
    </source>
</evidence>
<dbReference type="InterPro" id="IPR014729">
    <property type="entry name" value="Rossmann-like_a/b/a_fold"/>
</dbReference>
<dbReference type="GO" id="GO:0004515">
    <property type="term" value="F:nicotinate-nucleotide adenylyltransferase activity"/>
    <property type="evidence" value="ECO:0000318"/>
    <property type="project" value="GO_Central"/>
</dbReference>
<feature type="domain" description="Cytidyltransferase-like" evidence="8">
    <location>
        <begin position="9"/>
        <end position="183"/>
    </location>
</feature>
<dbReference type="VEuPathDB" id="TrichDB:TVAGG3_0997570"/>
<comment type="catalytic activity">
    <reaction evidence="7">
        <text>beta-nicotinamide D-ribonucleotide + ATP + H(+) = diphosphate + NAD(+)</text>
        <dbReference type="Rhea" id="RHEA:21360"/>
        <dbReference type="ChEBI" id="CHEBI:14649"/>
        <dbReference type="ChEBI" id="CHEBI:15378"/>
        <dbReference type="ChEBI" id="CHEBI:30616"/>
        <dbReference type="ChEBI" id="CHEBI:33019"/>
        <dbReference type="ChEBI" id="CHEBI:57540"/>
        <dbReference type="EC" id="2.7.7.1"/>
    </reaction>
</comment>
<keyword evidence="4 7" id="KW-0547">Nucleotide-binding</keyword>
<dbReference type="FunFam" id="3.40.50.620:FF:000427">
    <property type="entry name" value="Probable nicotinate-nucleotide adenylyltransferase"/>
    <property type="match status" value="1"/>
</dbReference>
<dbReference type="GO" id="GO:0005524">
    <property type="term" value="F:ATP binding"/>
    <property type="evidence" value="ECO:0007669"/>
    <property type="project" value="UniProtKB-KW"/>
</dbReference>
<dbReference type="InterPro" id="IPR051182">
    <property type="entry name" value="Euk_NMN_adenylyltrnsfrase"/>
</dbReference>
<keyword evidence="2 7" id="KW-0808">Transferase</keyword>
<dbReference type="STRING" id="5722.A2DGP9"/>
<dbReference type="InParanoid" id="A2DGP9"/>
<dbReference type="GO" id="GO:0000309">
    <property type="term" value="F:nicotinamide-nucleotide adenylyltransferase activity"/>
    <property type="evidence" value="ECO:0000318"/>
    <property type="project" value="GO_Central"/>
</dbReference>
<keyword evidence="10" id="KW-1185">Reference proteome</keyword>
<keyword evidence="3 7" id="KW-0548">Nucleotidyltransferase</keyword>
<name>A2DGP9_TRIV3</name>
<dbReference type="SUPFAM" id="SSF52374">
    <property type="entry name" value="Nucleotidylyl transferase"/>
    <property type="match status" value="1"/>
</dbReference>
<reference evidence="9" key="1">
    <citation type="submission" date="2006-10" db="EMBL/GenBank/DDBJ databases">
        <authorList>
            <person name="Amadeo P."/>
            <person name="Zhao Q."/>
            <person name="Wortman J."/>
            <person name="Fraser-Liggett C."/>
            <person name="Carlton J."/>
        </authorList>
    </citation>
    <scope>NUCLEOTIDE SEQUENCE</scope>
    <source>
        <strain evidence="9">G3</strain>
    </source>
</reference>
<evidence type="ECO:0000259" key="8">
    <source>
        <dbReference type="Pfam" id="PF01467"/>
    </source>
</evidence>
<organism evidence="9 10">
    <name type="scientific">Trichomonas vaginalis (strain ATCC PRA-98 / G3)</name>
    <dbReference type="NCBI Taxonomy" id="412133"/>
    <lineage>
        <taxon>Eukaryota</taxon>
        <taxon>Metamonada</taxon>
        <taxon>Parabasalia</taxon>
        <taxon>Trichomonadida</taxon>
        <taxon>Trichomonadidae</taxon>
        <taxon>Trichomonas</taxon>
    </lineage>
</organism>
<gene>
    <name evidence="9" type="ORF">TVAG_110480</name>
</gene>
<sequence length="213" mass="24379">MSKKCVLAMFGSFNPPTNGHAYLLSMARKRIEKEGYQVVKGFFIPTHGGYKEKSGLAEAHHRAAMCGLFNLGNNWIDVEPYETLQKTWSRVVVTLQHISEKFPDCRVFVVCGIDFVQRWNQPCWEEADCLKILHDYGIIIARRQESLDNLIEEVPYLQGEHKLDNFYEMNENILSEVSSTFVRGLLAEGAPINGLVPHEVINYIEQNGLYKPE</sequence>
<evidence type="ECO:0000256" key="5">
    <source>
        <dbReference type="ARBA" id="ARBA00022840"/>
    </source>
</evidence>
<dbReference type="Pfam" id="PF01467">
    <property type="entry name" value="CTP_transf_like"/>
    <property type="match status" value="1"/>
</dbReference>
<dbReference type="GO" id="GO:0009435">
    <property type="term" value="P:NAD+ biosynthetic process"/>
    <property type="evidence" value="ECO:0000318"/>
    <property type="project" value="GO_Central"/>
</dbReference>
<dbReference type="KEGG" id="tva:5465973"/>
<protein>
    <recommendedName>
        <fullName evidence="7">Nicotinamide-nucleotide adenylyltransferase</fullName>
        <ecNumber evidence="7">2.7.7.1</ecNumber>
        <ecNumber evidence="7">2.7.7.18</ecNumber>
    </recommendedName>
</protein>
<dbReference type="InterPro" id="IPR005248">
    <property type="entry name" value="NadD/NMNAT"/>
</dbReference>
<reference evidence="9" key="2">
    <citation type="journal article" date="2007" name="Science">
        <title>Draft genome sequence of the sexually transmitted pathogen Trichomonas vaginalis.</title>
        <authorList>
            <person name="Carlton J.M."/>
            <person name="Hirt R.P."/>
            <person name="Silva J.C."/>
            <person name="Delcher A.L."/>
            <person name="Schatz M."/>
            <person name="Zhao Q."/>
            <person name="Wortman J.R."/>
            <person name="Bidwell S.L."/>
            <person name="Alsmark U.C.M."/>
            <person name="Besteiro S."/>
            <person name="Sicheritz-Ponten T."/>
            <person name="Noel C.J."/>
            <person name="Dacks J.B."/>
            <person name="Foster P.G."/>
            <person name="Simillion C."/>
            <person name="Van de Peer Y."/>
            <person name="Miranda-Saavedra D."/>
            <person name="Barton G.J."/>
            <person name="Westrop G.D."/>
            <person name="Mueller S."/>
            <person name="Dessi D."/>
            <person name="Fiori P.L."/>
            <person name="Ren Q."/>
            <person name="Paulsen I."/>
            <person name="Zhang H."/>
            <person name="Bastida-Corcuera F.D."/>
            <person name="Simoes-Barbosa A."/>
            <person name="Brown M.T."/>
            <person name="Hayes R.D."/>
            <person name="Mukherjee M."/>
            <person name="Okumura C.Y."/>
            <person name="Schneider R."/>
            <person name="Smith A.J."/>
            <person name="Vanacova S."/>
            <person name="Villalvazo M."/>
            <person name="Haas B.J."/>
            <person name="Pertea M."/>
            <person name="Feldblyum T.V."/>
            <person name="Utterback T.R."/>
            <person name="Shu C.L."/>
            <person name="Osoegawa K."/>
            <person name="de Jong P.J."/>
            <person name="Hrdy I."/>
            <person name="Horvathova L."/>
            <person name="Zubacova Z."/>
            <person name="Dolezal P."/>
            <person name="Malik S.B."/>
            <person name="Logsdon J.M. Jr."/>
            <person name="Henze K."/>
            <person name="Gupta A."/>
            <person name="Wang C.C."/>
            <person name="Dunne R.L."/>
            <person name="Upcroft J.A."/>
            <person name="Upcroft P."/>
            <person name="White O."/>
            <person name="Salzberg S.L."/>
            <person name="Tang P."/>
            <person name="Chiu C.-H."/>
            <person name="Lee Y.-S."/>
            <person name="Embley T.M."/>
            <person name="Coombs G.H."/>
            <person name="Mottram J.C."/>
            <person name="Tachezy J."/>
            <person name="Fraser-Liggett C.M."/>
            <person name="Johnson P.J."/>
        </authorList>
    </citation>
    <scope>NUCLEOTIDE SEQUENCE [LARGE SCALE GENOMIC DNA]</scope>
    <source>
        <strain evidence="9">G3</strain>
    </source>
</reference>
<evidence type="ECO:0000256" key="1">
    <source>
        <dbReference type="ARBA" id="ARBA00022642"/>
    </source>
</evidence>
<evidence type="ECO:0000313" key="9">
    <source>
        <dbReference type="EMBL" id="EAY20436.1"/>
    </source>
</evidence>
<dbReference type="RefSeq" id="XP_001581422.1">
    <property type="nucleotide sequence ID" value="XM_001581372.1"/>
</dbReference>
<comment type="catalytic activity">
    <reaction evidence="7">
        <text>nicotinate beta-D-ribonucleotide + ATP + H(+) = deamido-NAD(+) + diphosphate</text>
        <dbReference type="Rhea" id="RHEA:22860"/>
        <dbReference type="ChEBI" id="CHEBI:15378"/>
        <dbReference type="ChEBI" id="CHEBI:30616"/>
        <dbReference type="ChEBI" id="CHEBI:33019"/>
        <dbReference type="ChEBI" id="CHEBI:57502"/>
        <dbReference type="ChEBI" id="CHEBI:58437"/>
        <dbReference type="EC" id="2.7.7.18"/>
    </reaction>
</comment>
<dbReference type="UniPathway" id="UPA00253">
    <property type="reaction ID" value="UER00600"/>
</dbReference>
<accession>A2DGP9</accession>